<protein>
    <submittedName>
        <fullName evidence="1">Uncharacterized protein</fullName>
    </submittedName>
</protein>
<name>A0ABV7F993_9BURK</name>
<keyword evidence="2" id="KW-1185">Reference proteome</keyword>
<evidence type="ECO:0000313" key="1">
    <source>
        <dbReference type="EMBL" id="MFC3110160.1"/>
    </source>
</evidence>
<proteinExistence type="predicted"/>
<organism evidence="1 2">
    <name type="scientific">Undibacterium arcticum</name>
    <dbReference type="NCBI Taxonomy" id="1762892"/>
    <lineage>
        <taxon>Bacteria</taxon>
        <taxon>Pseudomonadati</taxon>
        <taxon>Pseudomonadota</taxon>
        <taxon>Betaproteobacteria</taxon>
        <taxon>Burkholderiales</taxon>
        <taxon>Oxalobacteraceae</taxon>
        <taxon>Undibacterium</taxon>
    </lineage>
</organism>
<evidence type="ECO:0000313" key="2">
    <source>
        <dbReference type="Proteomes" id="UP001595530"/>
    </source>
</evidence>
<comment type="caution">
    <text evidence="1">The sequence shown here is derived from an EMBL/GenBank/DDBJ whole genome shotgun (WGS) entry which is preliminary data.</text>
</comment>
<dbReference type="Proteomes" id="UP001595530">
    <property type="component" value="Unassembled WGS sequence"/>
</dbReference>
<sequence length="182" mass="20694">MKKELAQRLAAHYTQTMTDDIRPARTQQRPSEVRHLSTGELALTILIRQCMTIMDRRDPAFRDRFEALYREDEGYVAMQLLAAQVLGLRMHEAVMMRRSVRNLDGAILIDSGRGALPLEHQLQGQDELVVMQAIDQFLRVRKGQPFASLNNPSMSVEDNIARFYELTVAGLTRAPSRQDIAA</sequence>
<dbReference type="RefSeq" id="WP_390328484.1">
    <property type="nucleotide sequence ID" value="NZ_JBHRTP010000071.1"/>
</dbReference>
<accession>A0ABV7F993</accession>
<reference evidence="2" key="1">
    <citation type="journal article" date="2019" name="Int. J. Syst. Evol. Microbiol.">
        <title>The Global Catalogue of Microorganisms (GCM) 10K type strain sequencing project: providing services to taxonomists for standard genome sequencing and annotation.</title>
        <authorList>
            <consortium name="The Broad Institute Genomics Platform"/>
            <consortium name="The Broad Institute Genome Sequencing Center for Infectious Disease"/>
            <person name="Wu L."/>
            <person name="Ma J."/>
        </authorList>
    </citation>
    <scope>NUCLEOTIDE SEQUENCE [LARGE SCALE GENOMIC DNA]</scope>
    <source>
        <strain evidence="2">KCTC 42986</strain>
    </source>
</reference>
<gene>
    <name evidence="1" type="ORF">ACFOFO_19710</name>
</gene>
<dbReference type="EMBL" id="JBHRTP010000071">
    <property type="protein sequence ID" value="MFC3110160.1"/>
    <property type="molecule type" value="Genomic_DNA"/>
</dbReference>